<protein>
    <submittedName>
        <fullName evidence="2">Uncharacterized protein</fullName>
    </submittedName>
</protein>
<feature type="transmembrane region" description="Helical" evidence="1">
    <location>
        <begin position="12"/>
        <end position="31"/>
    </location>
</feature>
<gene>
    <name evidence="2" type="ORF">KEC56_00355</name>
</gene>
<keyword evidence="1" id="KW-0472">Membrane</keyword>
<dbReference type="Proteomes" id="UP001139289">
    <property type="component" value="Unassembled WGS sequence"/>
</dbReference>
<name>A0A9X1LLK9_9MICO</name>
<dbReference type="RefSeq" id="WP_227529354.1">
    <property type="nucleotide sequence ID" value="NZ_JAGTTM010000001.1"/>
</dbReference>
<evidence type="ECO:0000256" key="1">
    <source>
        <dbReference type="SAM" id="Phobius"/>
    </source>
</evidence>
<keyword evidence="3" id="KW-1185">Reference proteome</keyword>
<accession>A0A9X1LLK9</accession>
<dbReference type="EMBL" id="JAGTTM010000001">
    <property type="protein sequence ID" value="MCC2027993.1"/>
    <property type="molecule type" value="Genomic_DNA"/>
</dbReference>
<sequence>MARANGSNMALSWIAGVICIAVVAALLWLAVPMGPVMVQFVGDTLRSVAPGTVETP</sequence>
<keyword evidence="1" id="KW-1133">Transmembrane helix</keyword>
<comment type="caution">
    <text evidence="2">The sequence shown here is derived from an EMBL/GenBank/DDBJ whole genome shotgun (WGS) entry which is preliminary data.</text>
</comment>
<evidence type="ECO:0000313" key="3">
    <source>
        <dbReference type="Proteomes" id="UP001139289"/>
    </source>
</evidence>
<organism evidence="2 3">
    <name type="scientific">Microbacterium tenebrionis</name>
    <dbReference type="NCBI Taxonomy" id="2830665"/>
    <lineage>
        <taxon>Bacteria</taxon>
        <taxon>Bacillati</taxon>
        <taxon>Actinomycetota</taxon>
        <taxon>Actinomycetes</taxon>
        <taxon>Micrococcales</taxon>
        <taxon>Microbacteriaceae</taxon>
        <taxon>Microbacterium</taxon>
    </lineage>
</organism>
<proteinExistence type="predicted"/>
<evidence type="ECO:0000313" key="2">
    <source>
        <dbReference type="EMBL" id="MCC2027993.1"/>
    </source>
</evidence>
<dbReference type="AlphaFoldDB" id="A0A9X1LLK9"/>
<reference evidence="2" key="1">
    <citation type="submission" date="2021-04" db="EMBL/GenBank/DDBJ databases">
        <title>Microbacterium tenobrionis sp. nov. and Microbacterium allomyrinae sp. nov., isolated from larvae of Tenobrio molitor and Allomyrina dichotoma, respectively.</title>
        <authorList>
            <person name="Lee S.D."/>
        </authorList>
    </citation>
    <scope>NUCLEOTIDE SEQUENCE</scope>
    <source>
        <strain evidence="2">YMB-B2</strain>
    </source>
</reference>
<keyword evidence="1" id="KW-0812">Transmembrane</keyword>